<sequence>MSHSLLFTSGQIGQTTFNNRVMLAPMTRISASEQGVPGERVQRYYADFARGGFGAVITEGIYTDRAWSQTYAFQPGIVTEEQVAAWRTVVSAIKAEGAGVIAQLMHGGALSQSNIYRPDSVAPSAVQPVGEQLAFYHGKGAYRQPAALEESQIYQVIDGFAASAERAVTQAGFDGVEIHAANGYLLDQFLTAHTNQRDDRWGGDIAARLTLTLEVIKAVRRRIGSQALLGVRISQGKVNDFHHKWPEGEAGARQVFALLQAAGVDYIHLTEYQCWLPAFSDSDRSLVQIAREAAPSVIIIANGGLDDGALAEEALRQGADFVAIGKAALANHDWPTRVANDEPLRALPAHLLAPLADIKESELG</sequence>
<dbReference type="CDD" id="cd02803">
    <property type="entry name" value="OYE_like_FMN_family"/>
    <property type="match status" value="1"/>
</dbReference>
<dbReference type="RefSeq" id="WP_104957056.1">
    <property type="nucleotide sequence ID" value="NZ_CP026377.1"/>
</dbReference>
<organism evidence="4 5">
    <name type="scientific">Mixta gaviniae</name>
    <dbReference type="NCBI Taxonomy" id="665914"/>
    <lineage>
        <taxon>Bacteria</taxon>
        <taxon>Pseudomonadati</taxon>
        <taxon>Pseudomonadota</taxon>
        <taxon>Gammaproteobacteria</taxon>
        <taxon>Enterobacterales</taxon>
        <taxon>Erwiniaceae</taxon>
        <taxon>Mixta</taxon>
    </lineage>
</organism>
<dbReference type="AlphaFoldDB" id="A0A1X1DCJ3"/>
<dbReference type="EMBL" id="CP026377">
    <property type="protein sequence ID" value="AUX93192.1"/>
    <property type="molecule type" value="Genomic_DNA"/>
</dbReference>
<name>A0A1X1DCJ3_9GAMM</name>
<dbReference type="Proteomes" id="UP000238365">
    <property type="component" value="Chromosome"/>
</dbReference>
<accession>A0A1X1DCJ3</accession>
<keyword evidence="5" id="KW-1185">Reference proteome</keyword>
<protein>
    <submittedName>
        <fullName evidence="4">NADH:flavin oxidoreductase</fullName>
    </submittedName>
</protein>
<proteinExistence type="predicted"/>
<dbReference type="InterPro" id="IPR001155">
    <property type="entry name" value="OxRdtase_FMN_N"/>
</dbReference>
<evidence type="ECO:0000259" key="3">
    <source>
        <dbReference type="Pfam" id="PF00724"/>
    </source>
</evidence>
<feature type="domain" description="NADH:flavin oxidoreductase/NADH oxidase N-terminal" evidence="3">
    <location>
        <begin position="6"/>
        <end position="342"/>
    </location>
</feature>
<keyword evidence="2" id="KW-0560">Oxidoreductase</keyword>
<evidence type="ECO:0000313" key="5">
    <source>
        <dbReference type="Proteomes" id="UP000238365"/>
    </source>
</evidence>
<keyword evidence="1" id="KW-0285">Flavoprotein</keyword>
<dbReference type="InterPro" id="IPR013785">
    <property type="entry name" value="Aldolase_TIM"/>
</dbReference>
<dbReference type="GO" id="GO:0016491">
    <property type="term" value="F:oxidoreductase activity"/>
    <property type="evidence" value="ECO:0007669"/>
    <property type="project" value="UniProtKB-KW"/>
</dbReference>
<dbReference type="OrthoDB" id="8523426at2"/>
<evidence type="ECO:0000256" key="2">
    <source>
        <dbReference type="ARBA" id="ARBA00023002"/>
    </source>
</evidence>
<dbReference type="PANTHER" id="PTHR43656:SF2">
    <property type="entry name" value="BINDING OXIDOREDUCTASE, PUTATIVE (AFU_ORTHOLOGUE AFUA_2G08260)-RELATED"/>
    <property type="match status" value="1"/>
</dbReference>
<dbReference type="GO" id="GO:0010181">
    <property type="term" value="F:FMN binding"/>
    <property type="evidence" value="ECO:0007669"/>
    <property type="project" value="InterPro"/>
</dbReference>
<evidence type="ECO:0000313" key="4">
    <source>
        <dbReference type="EMBL" id="AUX93192.1"/>
    </source>
</evidence>
<dbReference type="PANTHER" id="PTHR43656">
    <property type="entry name" value="BINDING OXIDOREDUCTASE, PUTATIVE (AFU_ORTHOLOGUE AFUA_2G08260)-RELATED"/>
    <property type="match status" value="1"/>
</dbReference>
<gene>
    <name evidence="4" type="ORF">C2E15_08955</name>
</gene>
<dbReference type="Pfam" id="PF00724">
    <property type="entry name" value="Oxidored_FMN"/>
    <property type="match status" value="1"/>
</dbReference>
<dbReference type="InterPro" id="IPR051799">
    <property type="entry name" value="NADH_flavin_oxidoreductase"/>
</dbReference>
<reference evidence="4 5" key="1">
    <citation type="submission" date="2018-01" db="EMBL/GenBank/DDBJ databases">
        <title>Complete and assembled Genome of Pantoea gaviniae DSM22758T.</title>
        <authorList>
            <person name="Stevens M.J.A."/>
            <person name="Zurfluh K."/>
            <person name="Stephan R."/>
        </authorList>
    </citation>
    <scope>NUCLEOTIDE SEQUENCE [LARGE SCALE GENOMIC DNA]</scope>
    <source>
        <strain evidence="4 5">DSM 22758</strain>
    </source>
</reference>
<dbReference type="KEGG" id="pgz:C2E15_08955"/>
<dbReference type="SUPFAM" id="SSF51395">
    <property type="entry name" value="FMN-linked oxidoreductases"/>
    <property type="match status" value="1"/>
</dbReference>
<dbReference type="Gene3D" id="3.20.20.70">
    <property type="entry name" value="Aldolase class I"/>
    <property type="match status" value="1"/>
</dbReference>
<evidence type="ECO:0000256" key="1">
    <source>
        <dbReference type="ARBA" id="ARBA00022630"/>
    </source>
</evidence>